<name>A0A0F9H3J1_9ZZZZ</name>
<feature type="region of interest" description="Disordered" evidence="2">
    <location>
        <begin position="409"/>
        <end position="445"/>
    </location>
</feature>
<feature type="coiled-coil region" evidence="1">
    <location>
        <begin position="615"/>
        <end position="649"/>
    </location>
</feature>
<evidence type="ECO:0000313" key="3">
    <source>
        <dbReference type="EMBL" id="KKM05570.1"/>
    </source>
</evidence>
<evidence type="ECO:0000256" key="2">
    <source>
        <dbReference type="SAM" id="MobiDB-lite"/>
    </source>
</evidence>
<feature type="non-terminal residue" evidence="3">
    <location>
        <position position="656"/>
    </location>
</feature>
<reference evidence="3" key="1">
    <citation type="journal article" date="2015" name="Nature">
        <title>Complex archaea that bridge the gap between prokaryotes and eukaryotes.</title>
        <authorList>
            <person name="Spang A."/>
            <person name="Saw J.H."/>
            <person name="Jorgensen S.L."/>
            <person name="Zaremba-Niedzwiedzka K."/>
            <person name="Martijn J."/>
            <person name="Lind A.E."/>
            <person name="van Eijk R."/>
            <person name="Schleper C."/>
            <person name="Guy L."/>
            <person name="Ettema T.J."/>
        </authorList>
    </citation>
    <scope>NUCLEOTIDE SEQUENCE</scope>
</reference>
<sequence length="656" mass="71258">MGGVFRLDDLLRQEDEPFKLTDLLGKPKPPTLKAIAGPLVQPMARDATAVQLREKPHPEIGPIPEAGGLKKFLTAAGTTARVRGLMDQRPIQTPERQRERMAERAELGTLTIEEGDLEVDLTTQLGEMLGSLADPTIIAPFIAGEKMAFRGIEMLAKRGLPLAKKFLGLATAPETAGIAQRSLSNAVRAFGTAGTGALAAETVQKVGREGELPTPGEAGMAFAVGTLAIPPIAAAFGGLGAALGRIKLPTSRFPRDIARAADLVREKLRTEGPLTAAEELEFARKVVGVGRDATDDQIGQAFRQRARPFHEAGETPDEETFKIFSEAVAILRRAAPRQETQPQIAPPVTDTKAAPRTVEAFEEELARDLRAVEKPPLVNRRPEVSVADRRRLNLPGEERFSLDDLLRTKPKQLTEGVPEKPPQVSDIPPRVEAPTEGIAPQEPTPVLPKIASLNKAEGAAIRERLGLEELPPVVRQSFQSAWDEAKGRNLAEQATDVAQEAAASRRPLTPTEHAGAVQRYLELERDLTEVRSALADAVRQNNDQITQQLSVRSQRILDEIDALTEATDRTGSEAGRALSIRRLRANVETFTLASGLQMARSRKGGSLAPQEIGKIEELTGRISALEEQNTKLRTENDELEQKRLQAIAEQVVRVEA</sequence>
<dbReference type="SUPFAM" id="SSF46565">
    <property type="entry name" value="Chaperone J-domain"/>
    <property type="match status" value="1"/>
</dbReference>
<dbReference type="AlphaFoldDB" id="A0A0F9H3J1"/>
<proteinExistence type="predicted"/>
<dbReference type="InterPro" id="IPR036869">
    <property type="entry name" value="J_dom_sf"/>
</dbReference>
<evidence type="ECO:0008006" key="4">
    <source>
        <dbReference type="Google" id="ProtNLM"/>
    </source>
</evidence>
<keyword evidence="1" id="KW-0175">Coiled coil</keyword>
<accession>A0A0F9H3J1</accession>
<comment type="caution">
    <text evidence="3">The sequence shown here is derived from an EMBL/GenBank/DDBJ whole genome shotgun (WGS) entry which is preliminary data.</text>
</comment>
<evidence type="ECO:0000256" key="1">
    <source>
        <dbReference type="SAM" id="Coils"/>
    </source>
</evidence>
<gene>
    <name evidence="3" type="ORF">LCGC14_1752750</name>
</gene>
<dbReference type="EMBL" id="LAZR01016189">
    <property type="protein sequence ID" value="KKM05570.1"/>
    <property type="molecule type" value="Genomic_DNA"/>
</dbReference>
<organism evidence="3">
    <name type="scientific">marine sediment metagenome</name>
    <dbReference type="NCBI Taxonomy" id="412755"/>
    <lineage>
        <taxon>unclassified sequences</taxon>
        <taxon>metagenomes</taxon>
        <taxon>ecological metagenomes</taxon>
    </lineage>
</organism>
<protein>
    <recommendedName>
        <fullName evidence="4">J domain-containing protein</fullName>
    </recommendedName>
</protein>
<dbReference type="Gene3D" id="1.10.287.110">
    <property type="entry name" value="DnaJ domain"/>
    <property type="match status" value="1"/>
</dbReference>